<keyword evidence="2" id="KW-1185">Reference proteome</keyword>
<gene>
    <name evidence="1" type="ORF">TVAG_091060</name>
</gene>
<dbReference type="AlphaFoldDB" id="A2F610"/>
<proteinExistence type="predicted"/>
<dbReference type="InterPro" id="IPR016024">
    <property type="entry name" value="ARM-type_fold"/>
</dbReference>
<reference evidence="1" key="1">
    <citation type="submission" date="2006-10" db="EMBL/GenBank/DDBJ databases">
        <authorList>
            <person name="Amadeo P."/>
            <person name="Zhao Q."/>
            <person name="Wortman J."/>
            <person name="Fraser-Liggett C."/>
            <person name="Carlton J."/>
        </authorList>
    </citation>
    <scope>NUCLEOTIDE SEQUENCE</scope>
    <source>
        <strain evidence="1">G3</strain>
    </source>
</reference>
<dbReference type="EMBL" id="DS113630">
    <property type="protein sequence ID" value="EAX99639.1"/>
    <property type="molecule type" value="Genomic_DNA"/>
</dbReference>
<reference evidence="1" key="2">
    <citation type="journal article" date="2007" name="Science">
        <title>Draft genome sequence of the sexually transmitted pathogen Trichomonas vaginalis.</title>
        <authorList>
            <person name="Carlton J.M."/>
            <person name="Hirt R.P."/>
            <person name="Silva J.C."/>
            <person name="Delcher A.L."/>
            <person name="Schatz M."/>
            <person name="Zhao Q."/>
            <person name="Wortman J.R."/>
            <person name="Bidwell S.L."/>
            <person name="Alsmark U.C.M."/>
            <person name="Besteiro S."/>
            <person name="Sicheritz-Ponten T."/>
            <person name="Noel C.J."/>
            <person name="Dacks J.B."/>
            <person name="Foster P.G."/>
            <person name="Simillion C."/>
            <person name="Van de Peer Y."/>
            <person name="Miranda-Saavedra D."/>
            <person name="Barton G.J."/>
            <person name="Westrop G.D."/>
            <person name="Mueller S."/>
            <person name="Dessi D."/>
            <person name="Fiori P.L."/>
            <person name="Ren Q."/>
            <person name="Paulsen I."/>
            <person name="Zhang H."/>
            <person name="Bastida-Corcuera F.D."/>
            <person name="Simoes-Barbosa A."/>
            <person name="Brown M.T."/>
            <person name="Hayes R.D."/>
            <person name="Mukherjee M."/>
            <person name="Okumura C.Y."/>
            <person name="Schneider R."/>
            <person name="Smith A.J."/>
            <person name="Vanacova S."/>
            <person name="Villalvazo M."/>
            <person name="Haas B.J."/>
            <person name="Pertea M."/>
            <person name="Feldblyum T.V."/>
            <person name="Utterback T.R."/>
            <person name="Shu C.L."/>
            <person name="Osoegawa K."/>
            <person name="de Jong P.J."/>
            <person name="Hrdy I."/>
            <person name="Horvathova L."/>
            <person name="Zubacova Z."/>
            <person name="Dolezal P."/>
            <person name="Malik S.B."/>
            <person name="Logsdon J.M. Jr."/>
            <person name="Henze K."/>
            <person name="Gupta A."/>
            <person name="Wang C.C."/>
            <person name="Dunne R.L."/>
            <person name="Upcroft J.A."/>
            <person name="Upcroft P."/>
            <person name="White O."/>
            <person name="Salzberg S.L."/>
            <person name="Tang P."/>
            <person name="Chiu C.-H."/>
            <person name="Lee Y.-S."/>
            <person name="Embley T.M."/>
            <person name="Coombs G.H."/>
            <person name="Mottram J.C."/>
            <person name="Tachezy J."/>
            <person name="Fraser-Liggett C.M."/>
            <person name="Johnson P.J."/>
        </authorList>
    </citation>
    <scope>NUCLEOTIDE SEQUENCE [LARGE SCALE GENOMIC DNA]</scope>
    <source>
        <strain evidence="1">G3</strain>
    </source>
</reference>
<dbReference type="InParanoid" id="A2F610"/>
<dbReference type="RefSeq" id="XP_001312569.1">
    <property type="nucleotide sequence ID" value="XM_001312568.1"/>
</dbReference>
<organism evidence="1 2">
    <name type="scientific">Trichomonas vaginalis (strain ATCC PRA-98 / G3)</name>
    <dbReference type="NCBI Taxonomy" id="412133"/>
    <lineage>
        <taxon>Eukaryota</taxon>
        <taxon>Metamonada</taxon>
        <taxon>Parabasalia</taxon>
        <taxon>Trichomonadida</taxon>
        <taxon>Trichomonadidae</taxon>
        <taxon>Trichomonas</taxon>
    </lineage>
</organism>
<dbReference type="SUPFAM" id="SSF48371">
    <property type="entry name" value="ARM repeat"/>
    <property type="match status" value="1"/>
</dbReference>
<protein>
    <submittedName>
        <fullName evidence="1">Uncharacterized protein</fullName>
    </submittedName>
</protein>
<evidence type="ECO:0000313" key="2">
    <source>
        <dbReference type="Proteomes" id="UP000001542"/>
    </source>
</evidence>
<sequence length="463" mass="53569">MIPSLSDHKGKDQENPYKLQNSNSYITRGLSKEEDIQFRTLILDFPNQFQNLQSENETSIRNALKYLVEITSFNQAHPSIKQIQLYERLLILLFHATDISIINDLTCILKAIIGMTNHDLTDELLSYLFSLLDNQQLARNGIVLEIYQNIFEILIKRISQLPDKLNLQPFYNFVGLSPNLDRSVARFICKYQKFKFDPESIDIIFAGVNIFINSPYIRDSGFYVIKIVGKTIEHFEEERKIEDYSEAILQFNNFWAFDDSDINSLLFLLMQFGLSREVLNNLLENGGYQAIYKSLDTDDSNSESGAFELLAFVLKNEDWKCPFSIDDVLSITTSRIFNGTMKIRNAAGQFLAVVAQLNPSLFVDSFMTYNENDSDENPDPKNYARCFGFLLQMSERIEKDEIYDGLAAIGKYFYNMNKLFEFKETCSGYDIDSYAESDAQEEKYEASASLFYYTYICHIFTVE</sequence>
<accession>A2F610</accession>
<dbReference type="VEuPathDB" id="TrichDB:TVAG_091060"/>
<dbReference type="VEuPathDB" id="TrichDB:TVAGG3_0579150"/>
<dbReference type="Proteomes" id="UP000001542">
    <property type="component" value="Unassembled WGS sequence"/>
</dbReference>
<name>A2F610_TRIV3</name>
<dbReference type="KEGG" id="tva:4757449"/>
<evidence type="ECO:0000313" key="1">
    <source>
        <dbReference type="EMBL" id="EAX99639.1"/>
    </source>
</evidence>